<dbReference type="RefSeq" id="XP_018102052.1">
    <property type="nucleotide sequence ID" value="XM_018246563.2"/>
</dbReference>
<dbReference type="STRING" id="8355.A0A1L8HEU7"/>
<feature type="region of interest" description="Disordered" evidence="1">
    <location>
        <begin position="260"/>
        <end position="281"/>
    </location>
</feature>
<dbReference type="GO" id="GO:0005737">
    <property type="term" value="C:cytoplasm"/>
    <property type="evidence" value="ECO:0000318"/>
    <property type="project" value="GO_Central"/>
</dbReference>
<name>A0A1L8HEU7_XENLA</name>
<dbReference type="RefSeq" id="XP_018102051.1">
    <property type="nucleotide sequence ID" value="XM_018246562.2"/>
</dbReference>
<feature type="region of interest" description="Disordered" evidence="1">
    <location>
        <begin position="55"/>
        <end position="79"/>
    </location>
</feature>
<dbReference type="InterPro" id="IPR026152">
    <property type="entry name" value="SARG"/>
</dbReference>
<proteinExistence type="predicted"/>
<dbReference type="PANTHER" id="PTHR21555">
    <property type="entry name" value="SPECIFICALLY ANDROGEN-REGULATED GENE PROTEIN"/>
    <property type="match status" value="1"/>
</dbReference>
<dbReference type="CTD" id="108708160"/>
<dbReference type="OrthoDB" id="9898538at2759"/>
<dbReference type="PaxDb" id="8355-A0A1L8HEU7"/>
<evidence type="ECO:0000313" key="4">
    <source>
        <dbReference type="RefSeq" id="XP_018102052.1"/>
    </source>
</evidence>
<sequence length="769" mass="84396">MEVLNSVGSTGSCDSMESISSNHSALSGDSYDHLSAEERECLMFLEETIDNLENEADSGLSNDESENTENIPSLLQPGPIGFRPVDDFEKNKSVNHSGIENLSNEQGTVNFNKTALPKHGYHSFPRIIQLPKEETTKHSTEEALINTRIHPGNALDIKHKSLSSLNYTETIEVPLADLHLLPPPEPFRDPLNVDKEYSVINPTDALEVQHEKTQSSQPIVHPEATHSGHSNVKGTFFPRPILQKTVVTGSQESLNPLVEKGDASIKHGPPTAPKPRKLPPHIVIKPSSGVIATNLDPQQRPRAFSAHERNADKSNESINAKLPYSKEQERARREALQKLGLMQEKTEAQRTTSVRPAVSRVAEISVSQSIAGPGHKDSYGNRIILNQQEKADVLGTSPTQHCFQSSSKSVDFGPRNEALANKPIVNSRRIENPYEPERGAGTQVESDKHESTNSGVKTDIQRNRLSLKASSLEKSDEVVIRISQPYKEVPSVKADILQNPSPLILHTKDNGREVLVSHAISTREAQSVTDNSARNVKHDAIRSLKINAQEKDLPDPATCLVATAGIEYVAEKKTENTTKVGSLVIMNPSPGKNSNFLSPIDKAVPRGVSEVVLREGKGKTVVDSSYRHSTHFDHSDEPFIRLPQSTVPGLRQISIKSNTLERSGIGLSSTIASSDSQSQKGGNSFFKKPMFSANFLRNNRPRPASLGTGKDFAGLEEQATDTEKGESRRLLFFRNSRAPAPVTSVKITPKGSTEEHRREALMKLGILKE</sequence>
<dbReference type="KEGG" id="xla:108708160"/>
<gene>
    <name evidence="5" type="primary">c2h1orf116.L</name>
    <name evidence="3 4" type="synonym">c1orf116.L</name>
</gene>
<feature type="region of interest" description="Disordered" evidence="1">
    <location>
        <begin position="1"/>
        <end position="27"/>
    </location>
</feature>
<evidence type="ECO:0000256" key="1">
    <source>
        <dbReference type="SAM" id="MobiDB-lite"/>
    </source>
</evidence>
<organism evidence="3">
    <name type="scientific">Xenopus laevis</name>
    <name type="common">African clawed frog</name>
    <dbReference type="NCBI Taxonomy" id="8355"/>
    <lineage>
        <taxon>Eukaryota</taxon>
        <taxon>Metazoa</taxon>
        <taxon>Chordata</taxon>
        <taxon>Craniata</taxon>
        <taxon>Vertebrata</taxon>
        <taxon>Euteleostomi</taxon>
        <taxon>Amphibia</taxon>
        <taxon>Batrachia</taxon>
        <taxon>Anura</taxon>
        <taxon>Pipoidea</taxon>
        <taxon>Pipidae</taxon>
        <taxon>Xenopodinae</taxon>
        <taxon>Xenopus</taxon>
        <taxon>Xenopus</taxon>
    </lineage>
</organism>
<evidence type="ECO:0000313" key="5">
    <source>
        <dbReference type="Xenbase" id="XB-GENE-6488015"/>
    </source>
</evidence>
<dbReference type="Xenbase" id="XB-GENE-6488015">
    <property type="gene designation" value="c2h1orf116.L"/>
</dbReference>
<dbReference type="PANTHER" id="PTHR21555:SF0">
    <property type="entry name" value="SPECIFICALLY ANDROGEN-REGULATED GENE PROTEIN"/>
    <property type="match status" value="1"/>
</dbReference>
<keyword evidence="2" id="KW-1185">Reference proteome</keyword>
<evidence type="ECO:0000313" key="3">
    <source>
        <dbReference type="RefSeq" id="XP_018102051.1"/>
    </source>
</evidence>
<dbReference type="GeneID" id="108708160"/>
<dbReference type="AlphaFoldDB" id="A0A1L8HEU7"/>
<dbReference type="Pfam" id="PF15385">
    <property type="entry name" value="SARG"/>
    <property type="match status" value="2"/>
</dbReference>
<feature type="compositionally biased region" description="Basic and acidic residues" evidence="1">
    <location>
        <begin position="428"/>
        <end position="438"/>
    </location>
</feature>
<protein>
    <submittedName>
        <fullName evidence="3 4">Specifically androgen-regulated gene protein</fullName>
    </submittedName>
</protein>
<accession>A0A1L8HEU7</accession>
<feature type="region of interest" description="Disordered" evidence="1">
    <location>
        <begin position="427"/>
        <end position="458"/>
    </location>
</feature>
<reference evidence="3 4" key="1">
    <citation type="submission" date="2022-04" db="UniProtKB">
        <authorList>
            <consortium name="RefSeq"/>
        </authorList>
    </citation>
    <scope>IDENTIFICATION</scope>
    <source>
        <strain evidence="3 4">J_2021</strain>
        <tissue evidence="3 4">Erythrocytes</tissue>
    </source>
</reference>
<dbReference type="Proteomes" id="UP000186698">
    <property type="component" value="Chromosome 2L"/>
</dbReference>
<dbReference type="OMA" id="VESDKHE"/>
<feature type="region of interest" description="Disordered" evidence="1">
    <location>
        <begin position="699"/>
        <end position="726"/>
    </location>
</feature>
<evidence type="ECO:0000313" key="2">
    <source>
        <dbReference type="Proteomes" id="UP000186698"/>
    </source>
</evidence>
<dbReference type="Bgee" id="108708160">
    <property type="expression patterns" value="Expressed in egg cell and 13 other cell types or tissues"/>
</dbReference>
<dbReference type="AGR" id="Xenbase:XB-GENE-6488015"/>